<reference evidence="1" key="1">
    <citation type="journal article" date="2020" name="Sci. Rep.">
        <title>A novel Asfarvirus-like virus identified as a potential cause of mass mortality of abalone.</title>
        <authorList>
            <person name="Matsuyama T."/>
            <person name="Takano T."/>
            <person name="Nishiki I."/>
            <person name="Fujiwara A."/>
            <person name="Kiryu I."/>
            <person name="Inada M."/>
            <person name="Sakai T."/>
            <person name="Terashima S."/>
            <person name="Matsuura Y."/>
            <person name="Isowa K."/>
            <person name="Nakayasu C."/>
        </authorList>
    </citation>
    <scope>NUCLEOTIDE SEQUENCE</scope>
</reference>
<evidence type="ECO:0000313" key="1">
    <source>
        <dbReference type="EMBL" id="BBO54103.1"/>
    </source>
</evidence>
<protein>
    <submittedName>
        <fullName evidence="1">Uncharacterized protein</fullName>
    </submittedName>
</protein>
<dbReference type="EMBL" id="LC506465">
    <property type="protein sequence ID" value="BBO54103.1"/>
    <property type="molecule type" value="Genomic_DNA"/>
</dbReference>
<proteinExistence type="predicted"/>
<organism evidence="1">
    <name type="scientific">Abalone asfa-like virus</name>
    <dbReference type="NCBI Taxonomy" id="2839893"/>
    <lineage>
        <taxon>Viruses</taxon>
        <taxon>Varidnaviria</taxon>
        <taxon>Bamfordvirae</taxon>
        <taxon>Nucleocytoviricota</taxon>
        <taxon>Pokkesviricetes</taxon>
        <taxon>Asfuvirales</taxon>
        <taxon>Asfarviridae</taxon>
    </lineage>
</organism>
<accession>A0A5K7XYN4</accession>
<name>A0A5K7XYN4_9VIRU</name>
<sequence length="233" mass="28093">MDFFKDQFPNNQIAQQLSSDLPNFVNRKILHRVFVETNTKLCNNQLFGYEAWFYLNFPFEIASLCMKFFRESFSLREKIQFAHKYRKREGVYFMFPKLYVYVYRDELKQDAAAKRHIIDCRNVQIAVLHKNQYPRPASQVRQITSMFSRYINRIPDLVDRTQTQDYWEFDIPPTVSELQIAVQKTFLMLNLYDIVYINKSLKTICGEPISIFNSPIKIDQEICKNFQYQYYRV</sequence>